<dbReference type="EMBL" id="CAJOBA010002238">
    <property type="protein sequence ID" value="CAF3636279.1"/>
    <property type="molecule type" value="Genomic_DNA"/>
</dbReference>
<keyword evidence="8" id="KW-1185">Reference proteome</keyword>
<protein>
    <recommendedName>
        <fullName evidence="3">Ubiquitin-like domain-containing protein</fullName>
    </recommendedName>
</protein>
<dbReference type="EMBL" id="CAJNOK010002238">
    <property type="protein sequence ID" value="CAF0851057.1"/>
    <property type="molecule type" value="Genomic_DNA"/>
</dbReference>
<proteinExistence type="predicted"/>
<evidence type="ECO:0000313" key="8">
    <source>
        <dbReference type="Proteomes" id="UP000663829"/>
    </source>
</evidence>
<feature type="compositionally biased region" description="Basic and acidic residues" evidence="2">
    <location>
        <begin position="298"/>
        <end position="311"/>
    </location>
</feature>
<keyword evidence="1" id="KW-0040">ANK repeat</keyword>
<dbReference type="Proteomes" id="UP000682733">
    <property type="component" value="Unassembled WGS sequence"/>
</dbReference>
<organism evidence="4 8">
    <name type="scientific">Didymodactylos carnosus</name>
    <dbReference type="NCBI Taxonomy" id="1234261"/>
    <lineage>
        <taxon>Eukaryota</taxon>
        <taxon>Metazoa</taxon>
        <taxon>Spiralia</taxon>
        <taxon>Gnathifera</taxon>
        <taxon>Rotifera</taxon>
        <taxon>Eurotatoria</taxon>
        <taxon>Bdelloidea</taxon>
        <taxon>Philodinida</taxon>
        <taxon>Philodinidae</taxon>
        <taxon>Didymodactylos</taxon>
    </lineage>
</organism>
<dbReference type="Proteomes" id="UP000663829">
    <property type="component" value="Unassembled WGS sequence"/>
</dbReference>
<feature type="domain" description="Ubiquitin-like" evidence="3">
    <location>
        <begin position="2"/>
        <end position="73"/>
    </location>
</feature>
<evidence type="ECO:0000256" key="1">
    <source>
        <dbReference type="PROSITE-ProRule" id="PRU00023"/>
    </source>
</evidence>
<dbReference type="PROSITE" id="PS50053">
    <property type="entry name" value="UBIQUITIN_2"/>
    <property type="match status" value="1"/>
</dbReference>
<dbReference type="InterPro" id="IPR039323">
    <property type="entry name" value="ANKRD_45/46/60"/>
</dbReference>
<dbReference type="PANTHER" id="PTHR22677:SF3">
    <property type="entry name" value="ANKYRIN REPEAT DOMAIN-CONTAINING PROTEIN 60"/>
    <property type="match status" value="1"/>
</dbReference>
<dbReference type="SMART" id="SM00213">
    <property type="entry name" value="UBQ"/>
    <property type="match status" value="1"/>
</dbReference>
<dbReference type="SUPFAM" id="SSF54236">
    <property type="entry name" value="Ubiquitin-like"/>
    <property type="match status" value="1"/>
</dbReference>
<dbReference type="PROSITE" id="PS50088">
    <property type="entry name" value="ANK_REPEAT"/>
    <property type="match status" value="1"/>
</dbReference>
<name>A0A813Q0V7_9BILA</name>
<reference evidence="4" key="1">
    <citation type="submission" date="2021-02" db="EMBL/GenBank/DDBJ databases">
        <authorList>
            <person name="Nowell W R."/>
        </authorList>
    </citation>
    <scope>NUCLEOTIDE SEQUENCE</scope>
</reference>
<evidence type="ECO:0000313" key="6">
    <source>
        <dbReference type="EMBL" id="CAF3540061.1"/>
    </source>
</evidence>
<dbReference type="Proteomes" id="UP000681722">
    <property type="component" value="Unassembled WGS sequence"/>
</dbReference>
<feature type="region of interest" description="Disordered" evidence="2">
    <location>
        <begin position="223"/>
        <end position="245"/>
    </location>
</feature>
<dbReference type="InterPro" id="IPR000626">
    <property type="entry name" value="Ubiquitin-like_dom"/>
</dbReference>
<dbReference type="InterPro" id="IPR036770">
    <property type="entry name" value="Ankyrin_rpt-contain_sf"/>
</dbReference>
<dbReference type="EMBL" id="CAJNOQ010000119">
    <property type="protein sequence ID" value="CAF0759380.1"/>
    <property type="molecule type" value="Genomic_DNA"/>
</dbReference>
<evidence type="ECO:0000313" key="5">
    <source>
        <dbReference type="EMBL" id="CAF0851057.1"/>
    </source>
</evidence>
<dbReference type="PANTHER" id="PTHR22677">
    <property type="entry name" value="ANKYRIN REPEAT DOMAIN-CONTAINING PROTEIN 60"/>
    <property type="match status" value="1"/>
</dbReference>
<evidence type="ECO:0000313" key="7">
    <source>
        <dbReference type="EMBL" id="CAF3636279.1"/>
    </source>
</evidence>
<evidence type="ECO:0000259" key="3">
    <source>
        <dbReference type="PROSITE" id="PS50053"/>
    </source>
</evidence>
<sequence length="371" mass="42507">MLNIFLKATNERFVLKDIHFDSTVRDLKVILEIICGIPAHLQWITYLDEGDLLDKRKLKYYDPVPGATFVLTVWHVYEPIVQAVVAGDEAKLSKLGVLPHLEFSSPIADRLSPEDKLKYINERASVAMFTAAHREKLNIVEFLCRHNVGINYQTASGRTPLMVAAAHGSLKVMTTLLEHNANVDMKDVFNQTADDFAVLFNNTQSKRVLIQFRWKKRMENSLKKGKLKSDATTDQGPKKPDTAAKKAQLLAKISADREKQHARLLSSQERLKQDFFRLQSAEQPSKEKTEQDDEELDKNDNISEKLFKENSFENGRQASSKLIPKDKSLPVTTQQQQQPKLFATQFYDVYSDMSYDDFIKIKNAFISQYFN</sequence>
<gene>
    <name evidence="4" type="ORF">GPM918_LOCUS1297</name>
    <name evidence="5" type="ORF">OVA965_LOCUS7145</name>
    <name evidence="6" type="ORF">SRO942_LOCUS1297</name>
    <name evidence="7" type="ORF">TMI583_LOCUS7141</name>
</gene>
<dbReference type="InterPro" id="IPR029071">
    <property type="entry name" value="Ubiquitin-like_domsf"/>
</dbReference>
<dbReference type="SMART" id="SM00248">
    <property type="entry name" value="ANK"/>
    <property type="match status" value="2"/>
</dbReference>
<accession>A0A813Q0V7</accession>
<dbReference type="OrthoDB" id="10258888at2759"/>
<feature type="repeat" description="ANK" evidence="1">
    <location>
        <begin position="156"/>
        <end position="188"/>
    </location>
</feature>
<dbReference type="Gene3D" id="1.25.40.20">
    <property type="entry name" value="Ankyrin repeat-containing domain"/>
    <property type="match status" value="1"/>
</dbReference>
<dbReference type="InterPro" id="IPR002110">
    <property type="entry name" value="Ankyrin_rpt"/>
</dbReference>
<comment type="caution">
    <text evidence="4">The sequence shown here is derived from an EMBL/GenBank/DDBJ whole genome shotgun (WGS) entry which is preliminary data.</text>
</comment>
<dbReference type="Proteomes" id="UP000677228">
    <property type="component" value="Unassembled WGS sequence"/>
</dbReference>
<feature type="region of interest" description="Disordered" evidence="2">
    <location>
        <begin position="277"/>
        <end position="334"/>
    </location>
</feature>
<evidence type="ECO:0000256" key="2">
    <source>
        <dbReference type="SAM" id="MobiDB-lite"/>
    </source>
</evidence>
<evidence type="ECO:0000313" key="4">
    <source>
        <dbReference type="EMBL" id="CAF0759380.1"/>
    </source>
</evidence>
<feature type="compositionally biased region" description="Basic and acidic residues" evidence="2">
    <location>
        <begin position="223"/>
        <end position="244"/>
    </location>
</feature>
<dbReference type="SUPFAM" id="SSF48403">
    <property type="entry name" value="Ankyrin repeat"/>
    <property type="match status" value="1"/>
</dbReference>
<dbReference type="EMBL" id="CAJOBC010000119">
    <property type="protein sequence ID" value="CAF3540061.1"/>
    <property type="molecule type" value="Genomic_DNA"/>
</dbReference>
<dbReference type="PROSITE" id="PS50297">
    <property type="entry name" value="ANK_REP_REGION"/>
    <property type="match status" value="1"/>
</dbReference>
<dbReference type="Pfam" id="PF12796">
    <property type="entry name" value="Ank_2"/>
    <property type="match status" value="1"/>
</dbReference>
<dbReference type="AlphaFoldDB" id="A0A813Q0V7"/>
<dbReference type="Gene3D" id="3.10.20.90">
    <property type="entry name" value="Phosphatidylinositol 3-kinase Catalytic Subunit, Chain A, domain 1"/>
    <property type="match status" value="1"/>
</dbReference>